<protein>
    <submittedName>
        <fullName evidence="3">Uncharacterized protein</fullName>
    </submittedName>
</protein>
<evidence type="ECO:0000313" key="3">
    <source>
        <dbReference type="EMBL" id="SAM07365.1"/>
    </source>
</evidence>
<dbReference type="EMBL" id="LT554740">
    <property type="protein sequence ID" value="SAM07365.1"/>
    <property type="molecule type" value="Genomic_DNA"/>
</dbReference>
<dbReference type="PANTHER" id="PTHR34126:SF1">
    <property type="entry name" value="PEROXISOME BIOGENESIS PROTEIN 22"/>
    <property type="match status" value="1"/>
</dbReference>
<dbReference type="OrthoDB" id="77656at2759"/>
<proteinExistence type="predicted"/>
<dbReference type="GO" id="GO:0007031">
    <property type="term" value="P:peroxisome organization"/>
    <property type="evidence" value="ECO:0007669"/>
    <property type="project" value="InterPro"/>
</dbReference>
<evidence type="ECO:0000313" key="4">
    <source>
        <dbReference type="Proteomes" id="UP000078561"/>
    </source>
</evidence>
<dbReference type="Proteomes" id="UP000078561">
    <property type="component" value="Unassembled WGS sequence"/>
</dbReference>
<name>A0A168RTA3_ABSGL</name>
<dbReference type="PANTHER" id="PTHR34126">
    <property type="entry name" value="PEROXISOME BIOGENESIS PROTEIN 22"/>
    <property type="match status" value="1"/>
</dbReference>
<dbReference type="AlphaFoldDB" id="A0A168RTA3"/>
<keyword evidence="2" id="KW-1133">Transmembrane helix</keyword>
<dbReference type="InParanoid" id="A0A168RTA3"/>
<keyword evidence="4" id="KW-1185">Reference proteome</keyword>
<keyword evidence="2" id="KW-0812">Transmembrane</keyword>
<keyword evidence="2" id="KW-0472">Membrane</keyword>
<dbReference type="OMA" id="VERMIWI"/>
<reference evidence="3" key="1">
    <citation type="submission" date="2016-04" db="EMBL/GenBank/DDBJ databases">
        <authorList>
            <person name="Evans L.H."/>
            <person name="Alamgir A."/>
            <person name="Owens N."/>
            <person name="Weber N.D."/>
            <person name="Virtaneva K."/>
            <person name="Barbian K."/>
            <person name="Babar A."/>
            <person name="Rosenke K."/>
        </authorList>
    </citation>
    <scope>NUCLEOTIDE SEQUENCE [LARGE SCALE GENOMIC DNA]</scope>
    <source>
        <strain evidence="3">CBS 101.48</strain>
    </source>
</reference>
<feature type="region of interest" description="Disordered" evidence="1">
    <location>
        <begin position="88"/>
        <end position="109"/>
    </location>
</feature>
<organism evidence="3">
    <name type="scientific">Absidia glauca</name>
    <name type="common">Pin mould</name>
    <dbReference type="NCBI Taxonomy" id="4829"/>
    <lineage>
        <taxon>Eukaryota</taxon>
        <taxon>Fungi</taxon>
        <taxon>Fungi incertae sedis</taxon>
        <taxon>Mucoromycota</taxon>
        <taxon>Mucoromycotina</taxon>
        <taxon>Mucoromycetes</taxon>
        <taxon>Mucorales</taxon>
        <taxon>Cunninghamellaceae</taxon>
        <taxon>Absidia</taxon>
    </lineage>
</organism>
<feature type="transmembrane region" description="Helical" evidence="2">
    <location>
        <begin position="20"/>
        <end position="41"/>
    </location>
</feature>
<gene>
    <name evidence="3" type="primary">ABSGL_13006.1 scaffold 13554</name>
</gene>
<sequence>MATLIQSTTRMTTRLLPIWLLRLLGYSSLAVALVNFVILLCRRSPPSRQYIKTAPPFTIETYSEAPPIVQQTSLRRTSSSLADIYYDKSPPRSPSPFVRTPSPPQNLTNQRWSSRLVDNMIAATSVLKKKKRLTISLKNTILWNPSQDVNVSNHAFHENAIPLLSRLCQRYEVFLLIHTNNQDDNDQIQRLLLPVLTPTTNAPPLLEKSRVIYCQDEMAKVDLIQTLGPAVHVEGGWEVDDGEEIVRQLRSSVQKLVWVITRRRRTSFNKENLKSKDQDLLVDSVELTDSLLDTSLAREAGFTMDA</sequence>
<evidence type="ECO:0000256" key="2">
    <source>
        <dbReference type="SAM" id="Phobius"/>
    </source>
</evidence>
<accession>A0A168RTA3</accession>
<evidence type="ECO:0000256" key="1">
    <source>
        <dbReference type="SAM" id="MobiDB-lite"/>
    </source>
</evidence>
<dbReference type="InterPro" id="IPR037485">
    <property type="entry name" value="PEX22"/>
</dbReference>